<keyword evidence="3" id="KW-1185">Reference proteome</keyword>
<dbReference type="RefSeq" id="WP_167671456.1">
    <property type="nucleotide sequence ID" value="NZ_JAATJS010000001.1"/>
</dbReference>
<evidence type="ECO:0000259" key="1">
    <source>
        <dbReference type="Pfam" id="PF00582"/>
    </source>
</evidence>
<feature type="domain" description="UspA" evidence="1">
    <location>
        <begin position="21"/>
        <end position="158"/>
    </location>
</feature>
<gene>
    <name evidence="2" type="ORF">HB375_02995</name>
</gene>
<dbReference type="InterPro" id="IPR006016">
    <property type="entry name" value="UspA"/>
</dbReference>
<name>A0ABX0V6W0_9HYPH</name>
<dbReference type="Proteomes" id="UP000707352">
    <property type="component" value="Unassembled WGS sequence"/>
</dbReference>
<reference evidence="2 3" key="1">
    <citation type="submission" date="2020-03" db="EMBL/GenBank/DDBJ databases">
        <title>The genome sequence of Microvirga sp. c23x22.</title>
        <authorList>
            <person name="Zhang X."/>
        </authorList>
    </citation>
    <scope>NUCLEOTIDE SEQUENCE [LARGE SCALE GENOMIC DNA]</scope>
    <source>
        <strain evidence="3">c23x22</strain>
    </source>
</reference>
<dbReference type="Pfam" id="PF00582">
    <property type="entry name" value="Usp"/>
    <property type="match status" value="1"/>
</dbReference>
<accession>A0ABX0V6W0</accession>
<dbReference type="Gene3D" id="3.40.50.12370">
    <property type="match status" value="1"/>
</dbReference>
<protein>
    <submittedName>
        <fullName evidence="2">Universal stress protein</fullName>
    </submittedName>
</protein>
<dbReference type="SUPFAM" id="SSF52402">
    <property type="entry name" value="Adenine nucleotide alpha hydrolases-like"/>
    <property type="match status" value="1"/>
</dbReference>
<sequence>MPGDHALSGKRRSYETGHRPKFLVIIDKTPECARAIHFASRRVARTGATMIMLAIVDPPDNFEWIGVGEAMIEEARAEAQKRLDAAARDARSAAGVEPQQVIRVGDRAGAITALINEDEDISFLVLAAGTSKEGPGPLVSTLAGKASSTFPVPIVIVPGSLSDEEIDALAG</sequence>
<dbReference type="CDD" id="cd00293">
    <property type="entry name" value="USP-like"/>
    <property type="match status" value="1"/>
</dbReference>
<proteinExistence type="predicted"/>
<organism evidence="2 3">
    <name type="scientific">Microvirga terricola</name>
    <dbReference type="NCBI Taxonomy" id="2719797"/>
    <lineage>
        <taxon>Bacteria</taxon>
        <taxon>Pseudomonadati</taxon>
        <taxon>Pseudomonadota</taxon>
        <taxon>Alphaproteobacteria</taxon>
        <taxon>Hyphomicrobiales</taxon>
        <taxon>Methylobacteriaceae</taxon>
        <taxon>Microvirga</taxon>
    </lineage>
</organism>
<comment type="caution">
    <text evidence="2">The sequence shown here is derived from an EMBL/GenBank/DDBJ whole genome shotgun (WGS) entry which is preliminary data.</text>
</comment>
<evidence type="ECO:0000313" key="3">
    <source>
        <dbReference type="Proteomes" id="UP000707352"/>
    </source>
</evidence>
<dbReference type="EMBL" id="JAATJS010000001">
    <property type="protein sequence ID" value="NIX75580.1"/>
    <property type="molecule type" value="Genomic_DNA"/>
</dbReference>
<evidence type="ECO:0000313" key="2">
    <source>
        <dbReference type="EMBL" id="NIX75580.1"/>
    </source>
</evidence>